<accession>A0AAW7Q176</accession>
<dbReference type="InterPro" id="IPR027417">
    <property type="entry name" value="P-loop_NTPase"/>
</dbReference>
<dbReference type="PANTHER" id="PTHR32204:SF0">
    <property type="entry name" value="ATPASE RAVA"/>
    <property type="match status" value="1"/>
</dbReference>
<keyword evidence="1" id="KW-0175">Coiled coil</keyword>
<dbReference type="Gene3D" id="3.40.50.300">
    <property type="entry name" value="P-loop containing nucleotide triphosphate hydrolases"/>
    <property type="match status" value="1"/>
</dbReference>
<dbReference type="EMBL" id="JAPZCX010000035">
    <property type="protein sequence ID" value="MDN5071782.1"/>
    <property type="molecule type" value="Genomic_DNA"/>
</dbReference>
<name>A0AAW7Q176_9BACT</name>
<evidence type="ECO:0000256" key="1">
    <source>
        <dbReference type="SAM" id="Coils"/>
    </source>
</evidence>
<feature type="domain" description="MoxR" evidence="3">
    <location>
        <begin position="24"/>
        <end position="225"/>
    </location>
</feature>
<dbReference type="AlphaFoldDB" id="A0AAW7Q176"/>
<sequence length="564" mass="65508">MNKQRILRSLENSEGIYIYMLKSRMNSIINCLKDGIFERDEIIAISLLSALADQNIFLYGPPGTAKSLISRRLAKAFKTENYFEYLMQKFSTPEEVFGPISISQLKQDNYVRKTSGYLPTCEFAFLDEIWKSSPAILNTLLTIINEKIYKNGNNIENVPLKVLISASNETPPHNQGLEALYDRFLTRLYVPPTSDKKNFEMLLSMGSTSSEVNIPENLAIKNEEWQQWKTKINKVTLSKETLNIINAIRLELSKKNKAKSLDVYISDRRWQRAAILLKASAFFCDRKETNIIDTLLLSHCLWTTIDNREEIIKLVEKCVEDCGFDTGVNIKALDDEKEALEKEINKEIFYTSDLYDTVKIGENIECFKFKQDSSFNNSFVPKNIIDEFYIPYNKMKTSDEFFPIDKNGNELKYIKCTFKNQGICNIKYNSYYLDYDSYWKELPNSFKPKILFHKGDKKNDVNERLVESLHTAVLELTSKIEKILFDVEKGKERFLKELETPFILKEKVEIALKSINNQIEEMNIRYKDCERLQSMVTLEAKVPKKKGFIRRINSDGSITSDIKE</sequence>
<dbReference type="InterPro" id="IPR050513">
    <property type="entry name" value="RavA_ATPases"/>
</dbReference>
<dbReference type="Pfam" id="PF17868">
    <property type="entry name" value="AAA_lid_8"/>
    <property type="match status" value="1"/>
</dbReference>
<reference evidence="4" key="1">
    <citation type="submission" date="2022-12" db="EMBL/GenBank/DDBJ databases">
        <authorList>
            <person name="Uljanovas D."/>
        </authorList>
    </citation>
    <scope>NUCLEOTIDE SEQUENCE</scope>
    <source>
        <strain evidence="4">RCM69</strain>
    </source>
</reference>
<organism evidence="4 5">
    <name type="scientific">Aliarcobacter butzleri</name>
    <dbReference type="NCBI Taxonomy" id="28197"/>
    <lineage>
        <taxon>Bacteria</taxon>
        <taxon>Pseudomonadati</taxon>
        <taxon>Campylobacterota</taxon>
        <taxon>Epsilonproteobacteria</taxon>
        <taxon>Campylobacterales</taxon>
        <taxon>Arcobacteraceae</taxon>
        <taxon>Aliarcobacter</taxon>
    </lineage>
</organism>
<evidence type="ECO:0000259" key="2">
    <source>
        <dbReference type="Pfam" id="PF17868"/>
    </source>
</evidence>
<feature type="coiled-coil region" evidence="1">
    <location>
        <begin position="505"/>
        <end position="532"/>
    </location>
</feature>
<dbReference type="InterPro" id="IPR045427">
    <property type="entry name" value="MoxR"/>
</dbReference>
<dbReference type="SUPFAM" id="SSF52540">
    <property type="entry name" value="P-loop containing nucleoside triphosphate hydrolases"/>
    <property type="match status" value="1"/>
</dbReference>
<gene>
    <name evidence="4" type="ORF">O8C76_12160</name>
</gene>
<reference evidence="4" key="2">
    <citation type="journal article" date="2023" name="Microorganisms">
        <title>Genomic Characterization of Arcobacter butzleri Strains Isolated from Various Sources in Lithuania.</title>
        <authorList>
            <person name="Uljanovas D."/>
            <person name="Golz G."/>
            <person name="Fleischmann S."/>
            <person name="Kudirkiene E."/>
            <person name="Kasetiene N."/>
            <person name="Grineviciene A."/>
            <person name="Tamuleviciene E."/>
            <person name="Aksomaitiene J."/>
            <person name="Alter T."/>
            <person name="Malakauskas M."/>
        </authorList>
    </citation>
    <scope>NUCLEOTIDE SEQUENCE</scope>
    <source>
        <strain evidence="4">RCM69</strain>
    </source>
</reference>
<feature type="domain" description="ATPase RavA-like AAA lid" evidence="2">
    <location>
        <begin position="241"/>
        <end position="314"/>
    </location>
</feature>
<proteinExistence type="predicted"/>
<dbReference type="InterPro" id="IPR041538">
    <property type="entry name" value="RavA-like_AAA_lid"/>
</dbReference>
<protein>
    <submittedName>
        <fullName evidence="4">AAA family ATPase</fullName>
    </submittedName>
</protein>
<evidence type="ECO:0000259" key="3">
    <source>
        <dbReference type="Pfam" id="PF20030"/>
    </source>
</evidence>
<dbReference type="Pfam" id="PF20030">
    <property type="entry name" value="bpMoxR"/>
    <property type="match status" value="1"/>
</dbReference>
<dbReference type="CDD" id="cd00009">
    <property type="entry name" value="AAA"/>
    <property type="match status" value="1"/>
</dbReference>
<evidence type="ECO:0000313" key="4">
    <source>
        <dbReference type="EMBL" id="MDN5071782.1"/>
    </source>
</evidence>
<dbReference type="RefSeq" id="WP_301372759.1">
    <property type="nucleotide sequence ID" value="NZ_JAPZCX010000035.1"/>
</dbReference>
<dbReference type="Proteomes" id="UP001170288">
    <property type="component" value="Unassembled WGS sequence"/>
</dbReference>
<comment type="caution">
    <text evidence="4">The sequence shown here is derived from an EMBL/GenBank/DDBJ whole genome shotgun (WGS) entry which is preliminary data.</text>
</comment>
<evidence type="ECO:0000313" key="5">
    <source>
        <dbReference type="Proteomes" id="UP001170288"/>
    </source>
</evidence>
<dbReference type="PANTHER" id="PTHR32204">
    <property type="entry name" value="ATPASE RAVA"/>
    <property type="match status" value="1"/>
</dbReference>